<keyword evidence="1" id="KW-1133">Transmembrane helix</keyword>
<name>A0A4Y7R9Z6_9FIRM</name>
<proteinExistence type="predicted"/>
<evidence type="ECO:0000313" key="2">
    <source>
        <dbReference type="EMBL" id="TEB05785.1"/>
    </source>
</evidence>
<organism evidence="2 3">
    <name type="scientific">Pelotomaculum schinkii</name>
    <dbReference type="NCBI Taxonomy" id="78350"/>
    <lineage>
        <taxon>Bacteria</taxon>
        <taxon>Bacillati</taxon>
        <taxon>Bacillota</taxon>
        <taxon>Clostridia</taxon>
        <taxon>Eubacteriales</taxon>
        <taxon>Desulfotomaculaceae</taxon>
        <taxon>Pelotomaculum</taxon>
    </lineage>
</organism>
<feature type="transmembrane region" description="Helical" evidence="1">
    <location>
        <begin position="63"/>
        <end position="88"/>
    </location>
</feature>
<feature type="transmembrane region" description="Helical" evidence="1">
    <location>
        <begin position="133"/>
        <end position="156"/>
    </location>
</feature>
<feature type="transmembrane region" description="Helical" evidence="1">
    <location>
        <begin position="163"/>
        <end position="180"/>
    </location>
</feature>
<keyword evidence="3" id="KW-1185">Reference proteome</keyword>
<accession>A0A4Y7R9Z6</accession>
<sequence>MNIANIRAYNISVESNSKPWKIFLCILIEALVRLQRVYSLILILMILVDLTKQQFILLNLVKYYVFAVLIIWFLLAIHEFGHAAIAIAESKGLVQVSIRYYTWGLWQAISTDCIFGIPASPSIQYRYFAGGPIAMATFGCVFLVIFIHLGLVLGFFESSKPRIYFLPILLPITMAIRFKWADINGNDDFSRMKRLSRHGLDTVKEIIYVFKCIIGYIFGMSEVISYQCLLNKKPVKIISRWNENYVFSGLPHIGENSKIWAMIDSSTTIGEIIQHFGSSALSSLFIMLNHRLIKLEDK</sequence>
<dbReference type="EMBL" id="QFGA01000002">
    <property type="protein sequence ID" value="TEB05785.1"/>
    <property type="molecule type" value="Genomic_DNA"/>
</dbReference>
<gene>
    <name evidence="2" type="ORF">Psch_02826</name>
</gene>
<keyword evidence="1" id="KW-0812">Transmembrane</keyword>
<evidence type="ECO:0000256" key="1">
    <source>
        <dbReference type="SAM" id="Phobius"/>
    </source>
</evidence>
<dbReference type="RefSeq" id="WP_134216561.1">
    <property type="nucleotide sequence ID" value="NZ_QFGA01000002.1"/>
</dbReference>
<evidence type="ECO:0008006" key="4">
    <source>
        <dbReference type="Google" id="ProtNLM"/>
    </source>
</evidence>
<protein>
    <recommendedName>
        <fullName evidence="4">Peptidase family M50</fullName>
    </recommendedName>
</protein>
<keyword evidence="1" id="KW-0472">Membrane</keyword>
<evidence type="ECO:0000313" key="3">
    <source>
        <dbReference type="Proteomes" id="UP000298324"/>
    </source>
</evidence>
<dbReference type="AlphaFoldDB" id="A0A4Y7R9Z6"/>
<feature type="transmembrane region" description="Helical" evidence="1">
    <location>
        <begin position="206"/>
        <end position="230"/>
    </location>
</feature>
<comment type="caution">
    <text evidence="2">The sequence shown here is derived from an EMBL/GenBank/DDBJ whole genome shotgun (WGS) entry which is preliminary data.</text>
</comment>
<dbReference type="Proteomes" id="UP000298324">
    <property type="component" value="Unassembled WGS sequence"/>
</dbReference>
<reference evidence="2 3" key="1">
    <citation type="journal article" date="2018" name="Environ. Microbiol.">
        <title>Novel energy conservation strategies and behaviour of Pelotomaculum schinkii driving syntrophic propionate catabolism.</title>
        <authorList>
            <person name="Hidalgo-Ahumada C.A.P."/>
            <person name="Nobu M.K."/>
            <person name="Narihiro T."/>
            <person name="Tamaki H."/>
            <person name="Liu W.T."/>
            <person name="Kamagata Y."/>
            <person name="Stams A.J.M."/>
            <person name="Imachi H."/>
            <person name="Sousa D.Z."/>
        </authorList>
    </citation>
    <scope>NUCLEOTIDE SEQUENCE [LARGE SCALE GENOMIC DNA]</scope>
    <source>
        <strain evidence="2 3">HH</strain>
    </source>
</reference>